<evidence type="ECO:0000313" key="3">
    <source>
        <dbReference type="Proteomes" id="UP000743672"/>
    </source>
</evidence>
<evidence type="ECO:0000259" key="1">
    <source>
        <dbReference type="PROSITE" id="PS50943"/>
    </source>
</evidence>
<dbReference type="RefSeq" id="WP_196313357.1">
    <property type="nucleotide sequence ID" value="NZ_JACSZI010000028.1"/>
</dbReference>
<dbReference type="InterPro" id="IPR001387">
    <property type="entry name" value="Cro/C1-type_HTH"/>
</dbReference>
<dbReference type="PROSITE" id="PS50943">
    <property type="entry name" value="HTH_CROC1"/>
    <property type="match status" value="1"/>
</dbReference>
<dbReference type="Proteomes" id="UP000743672">
    <property type="component" value="Unassembled WGS sequence"/>
</dbReference>
<dbReference type="SUPFAM" id="SSF48452">
    <property type="entry name" value="TPR-like"/>
    <property type="match status" value="1"/>
</dbReference>
<dbReference type="PANTHER" id="PTHR37038">
    <property type="entry name" value="TRANSCRIPTIONAL REGULATOR-RELATED"/>
    <property type="match status" value="1"/>
</dbReference>
<dbReference type="AlphaFoldDB" id="A0AAW4C9K9"/>
<dbReference type="SMART" id="SM00530">
    <property type="entry name" value="HTH_XRE"/>
    <property type="match status" value="1"/>
</dbReference>
<dbReference type="PANTHER" id="PTHR37038:SF14">
    <property type="entry name" value="TRANSCRIPTIONAL ACTIVATOR"/>
    <property type="match status" value="1"/>
</dbReference>
<protein>
    <submittedName>
        <fullName evidence="2">Helix-turn-helix transcriptional regulator</fullName>
    </submittedName>
</protein>
<dbReference type="InterPro" id="IPR010982">
    <property type="entry name" value="Lambda_DNA-bd_dom_sf"/>
</dbReference>
<accession>A0AAW4C9K9</accession>
<dbReference type="Pfam" id="PF01381">
    <property type="entry name" value="HTH_3"/>
    <property type="match status" value="1"/>
</dbReference>
<gene>
    <name evidence="2" type="ORF">IAI20_06900</name>
</gene>
<evidence type="ECO:0000313" key="2">
    <source>
        <dbReference type="EMBL" id="MBF9673817.1"/>
    </source>
</evidence>
<dbReference type="CDD" id="cd00093">
    <property type="entry name" value="HTH_XRE"/>
    <property type="match status" value="1"/>
</dbReference>
<name>A0AAW4C9K9_9STRE</name>
<feature type="domain" description="HTH cro/C1-type" evidence="1">
    <location>
        <begin position="8"/>
        <end position="61"/>
    </location>
</feature>
<dbReference type="EMBL" id="JACSZI010000028">
    <property type="protein sequence ID" value="MBF9673817.1"/>
    <property type="molecule type" value="Genomic_DNA"/>
</dbReference>
<dbReference type="GO" id="GO:0003677">
    <property type="term" value="F:DNA binding"/>
    <property type="evidence" value="ECO:0007669"/>
    <property type="project" value="InterPro"/>
</dbReference>
<proteinExistence type="predicted"/>
<organism evidence="2 3">
    <name type="scientific">Streptococcus pseudopneumoniae</name>
    <dbReference type="NCBI Taxonomy" id="257758"/>
    <lineage>
        <taxon>Bacteria</taxon>
        <taxon>Bacillati</taxon>
        <taxon>Bacillota</taxon>
        <taxon>Bacilli</taxon>
        <taxon>Lactobacillales</taxon>
        <taxon>Streptococcaceae</taxon>
        <taxon>Streptococcus</taxon>
    </lineage>
</organism>
<dbReference type="SUPFAM" id="SSF47413">
    <property type="entry name" value="lambda repressor-like DNA-binding domains"/>
    <property type="match status" value="1"/>
</dbReference>
<dbReference type="InterPro" id="IPR053163">
    <property type="entry name" value="HTH-type_regulator_Rgg"/>
</dbReference>
<dbReference type="Gene3D" id="1.25.40.10">
    <property type="entry name" value="Tetratricopeptide repeat domain"/>
    <property type="match status" value="1"/>
</dbReference>
<reference evidence="2" key="1">
    <citation type="journal article" date="2020" name="J. Clin. Microbiol.">
        <title>Streptococcus pseudopneumoniae: Use of whole genome sequences to validate methods used for identification.</title>
        <authorList>
            <person name="Jensen C.S."/>
            <person name="Iversen K.H."/>
            <person name="Dargis R."/>
            <person name="Shewmaker P."/>
            <person name="Rasmussen S."/>
            <person name="Christensen J.J."/>
            <person name="Nielsen X.C."/>
        </authorList>
    </citation>
    <scope>NUCLEOTIDE SEQUENCE</scope>
    <source>
        <strain evidence="2">256-03</strain>
    </source>
</reference>
<dbReference type="InterPro" id="IPR011990">
    <property type="entry name" value="TPR-like_helical_dom_sf"/>
</dbReference>
<comment type="caution">
    <text evidence="2">The sequence shown here is derived from an EMBL/GenBank/DDBJ whole genome shotgun (WGS) entry which is preliminary data.</text>
</comment>
<sequence>MNTLAEKFRLKRKELRLSQQTLAEGICEQSQISKIEIGHFIPSADLLFKLSQRLEVPLDYFFNEQIEIKSNLSNFKQLSARLLDDRNYDNLEYLYRIEIERSTFLTLEDRTYLEWIKAIIDFYQYDSKCEAISSLENILLKVSSNTLIYLKALNTLSNFYTLVGREQEYEANYSHLMELYQTKNFEHQEFLFGYIRVRYNYAHYLVSKEKYNEAIQEALETIELCKERQTSYQLAPLLVLVGNCGTQFLGKEQVKNYYIEARELCKIYNNPFSVKIASFSHLFSILKQHLSRTSIISFCVKSLFN</sequence>